<dbReference type="AlphaFoldDB" id="U4UKP5"/>
<dbReference type="SUPFAM" id="SSF48371">
    <property type="entry name" value="ARM repeat"/>
    <property type="match status" value="1"/>
</dbReference>
<evidence type="ECO:0008006" key="3">
    <source>
        <dbReference type="Google" id="ProtNLM"/>
    </source>
</evidence>
<dbReference type="Pfam" id="PF20206">
    <property type="entry name" value="Tra1_ring"/>
    <property type="match status" value="1"/>
</dbReference>
<name>U4UKP5_DENPD</name>
<protein>
    <recommendedName>
        <fullName evidence="3">TOG domain-containing protein</fullName>
    </recommendedName>
</protein>
<dbReference type="InterPro" id="IPR016024">
    <property type="entry name" value="ARM-type_fold"/>
</dbReference>
<evidence type="ECO:0000313" key="1">
    <source>
        <dbReference type="EMBL" id="ERL93053.1"/>
    </source>
</evidence>
<dbReference type="OrthoDB" id="5570127at2759"/>
<organism evidence="1 2">
    <name type="scientific">Dendroctonus ponderosae</name>
    <name type="common">Mountain pine beetle</name>
    <dbReference type="NCBI Taxonomy" id="77166"/>
    <lineage>
        <taxon>Eukaryota</taxon>
        <taxon>Metazoa</taxon>
        <taxon>Ecdysozoa</taxon>
        <taxon>Arthropoda</taxon>
        <taxon>Hexapoda</taxon>
        <taxon>Insecta</taxon>
        <taxon>Pterygota</taxon>
        <taxon>Neoptera</taxon>
        <taxon>Endopterygota</taxon>
        <taxon>Coleoptera</taxon>
        <taxon>Polyphaga</taxon>
        <taxon>Cucujiformia</taxon>
        <taxon>Curculionidae</taxon>
        <taxon>Scolytinae</taxon>
        <taxon>Dendroctonus</taxon>
    </lineage>
</organism>
<gene>
    <name evidence="1" type="ORF">D910_10355</name>
</gene>
<dbReference type="InterPro" id="IPR011989">
    <property type="entry name" value="ARM-like"/>
</dbReference>
<dbReference type="Gene3D" id="1.25.10.10">
    <property type="entry name" value="Leucine-rich Repeat Variant"/>
    <property type="match status" value="1"/>
</dbReference>
<accession>U4UKP5</accession>
<dbReference type="Proteomes" id="UP000030742">
    <property type="component" value="Unassembled WGS sequence"/>
</dbReference>
<reference evidence="1 2" key="1">
    <citation type="journal article" date="2013" name="Genome Biol.">
        <title>Draft genome of the mountain pine beetle, Dendroctonus ponderosae Hopkins, a major forest pest.</title>
        <authorList>
            <person name="Keeling C.I."/>
            <person name="Yuen M.M."/>
            <person name="Liao N.Y."/>
            <person name="Docking T.R."/>
            <person name="Chan S.K."/>
            <person name="Taylor G.A."/>
            <person name="Palmquist D.L."/>
            <person name="Jackman S.D."/>
            <person name="Nguyen A."/>
            <person name="Li M."/>
            <person name="Henderson H."/>
            <person name="Janes J.K."/>
            <person name="Zhao Y."/>
            <person name="Pandoh P."/>
            <person name="Moore R."/>
            <person name="Sperling F.A."/>
            <person name="Huber D.P."/>
            <person name="Birol I."/>
            <person name="Jones S.J."/>
            <person name="Bohlmann J."/>
        </authorList>
    </citation>
    <scope>NUCLEOTIDE SEQUENCE</scope>
</reference>
<sequence length="442" mass="50018">MLIIDTATTLLGSKEMACRLPLIEYLSEKMCGLCYERAWYAKLGGCLAIKFMFEKCAIKWVYEHMYTFLKALLFVMMDLTGEVSSGALDMARENLQKMLIILASPPPEGSDAETKNLQEDALKKITHELVTSPHKMVRDQAMASLRLIAKEQDKTVTEVMEPFKGILADSVPPKNHLLMHQPVIVQMGLMDASCYYIDQVRDAIFEVLYKALEKSNAELQETAFECMKTFIAGHQIDKEIFSPMIRPLLLTLGDEKVVTLNGVKMLSYLTQLFPNGFNEELLCSQLYIILESLLGKLTAAYKAAQGKKWELAIDTLLLHQQLAESGVGRTTKFEMEEKVATIINIFHQTPAASSQYVLKLIQLIIQSEQAISIGIQERSDCQRNELQFQSIRIISLLIKFEDQWLASQQDLVQALKQIWCDDGYLLEGLKVQLSQPDSKTQV</sequence>
<dbReference type="STRING" id="77166.U4UKP5"/>
<proteinExistence type="predicted"/>
<dbReference type="InterPro" id="IPR046805">
    <property type="entry name" value="Tra1_ring"/>
</dbReference>
<dbReference type="EMBL" id="KB632344">
    <property type="protein sequence ID" value="ERL93053.1"/>
    <property type="molecule type" value="Genomic_DNA"/>
</dbReference>
<evidence type="ECO:0000313" key="2">
    <source>
        <dbReference type="Proteomes" id="UP000030742"/>
    </source>
</evidence>